<dbReference type="AlphaFoldDB" id="A0A219AQQ3"/>
<protein>
    <submittedName>
        <fullName evidence="1">Uncharacterized protein</fullName>
    </submittedName>
</protein>
<dbReference type="EMBL" id="LSBJ02000004">
    <property type="protein sequence ID" value="OWT42949.1"/>
    <property type="molecule type" value="Genomic_DNA"/>
</dbReference>
<reference evidence="1 2" key="1">
    <citation type="journal article" date="2016" name="PLoS Pathog.">
        <title>Biosynthesis of antibiotic leucinostatins in bio-control fungus Purpureocillium lilacinum and their inhibition on phytophthora revealed by genome mining.</title>
        <authorList>
            <person name="Wang G."/>
            <person name="Liu Z."/>
            <person name="Lin R."/>
            <person name="Li E."/>
            <person name="Mao Z."/>
            <person name="Ling J."/>
            <person name="Yang Y."/>
            <person name="Yin W.B."/>
            <person name="Xie B."/>
        </authorList>
    </citation>
    <scope>NUCLEOTIDE SEQUENCE [LARGE SCALE GENOMIC DNA]</scope>
    <source>
        <strain evidence="1">170</strain>
    </source>
</reference>
<name>A0A219AQQ3_METCM</name>
<evidence type="ECO:0000313" key="2">
    <source>
        <dbReference type="Proteomes" id="UP000078397"/>
    </source>
</evidence>
<evidence type="ECO:0000313" key="1">
    <source>
        <dbReference type="EMBL" id="OWT42949.1"/>
    </source>
</evidence>
<proteinExistence type="predicted"/>
<comment type="caution">
    <text evidence="1">The sequence shown here is derived from an EMBL/GenBank/DDBJ whole genome shotgun (WGS) entry which is preliminary data.</text>
</comment>
<dbReference type="RefSeq" id="XP_018143539.2">
    <property type="nucleotide sequence ID" value="XM_018286776.2"/>
</dbReference>
<sequence>MTYFTPLRSEKALGYAGTFFARKPVPRFTQARETLSATVDRSCDDPSNSLKAINDARGKEYCRISVLEKPCCSYQS</sequence>
<dbReference type="Proteomes" id="UP000078397">
    <property type="component" value="Unassembled WGS sequence"/>
</dbReference>
<accession>A0A219AQQ3</accession>
<dbReference type="GeneID" id="28850770"/>
<gene>
    <name evidence="1" type="ORF">VFPPC_17858</name>
</gene>
<organism evidence="1 2">
    <name type="scientific">Pochonia chlamydosporia 170</name>
    <dbReference type="NCBI Taxonomy" id="1380566"/>
    <lineage>
        <taxon>Eukaryota</taxon>
        <taxon>Fungi</taxon>
        <taxon>Dikarya</taxon>
        <taxon>Ascomycota</taxon>
        <taxon>Pezizomycotina</taxon>
        <taxon>Sordariomycetes</taxon>
        <taxon>Hypocreomycetidae</taxon>
        <taxon>Hypocreales</taxon>
        <taxon>Clavicipitaceae</taxon>
        <taxon>Pochonia</taxon>
    </lineage>
</organism>
<dbReference type="KEGG" id="pchm:VFPPC_17858"/>
<keyword evidence="2" id="KW-1185">Reference proteome</keyword>